<name>A0A6J6C6C0_9ZZZZ</name>
<evidence type="ECO:0000313" key="1">
    <source>
        <dbReference type="EMBL" id="CAB4546083.1"/>
    </source>
</evidence>
<organism evidence="1">
    <name type="scientific">freshwater metagenome</name>
    <dbReference type="NCBI Taxonomy" id="449393"/>
    <lineage>
        <taxon>unclassified sequences</taxon>
        <taxon>metagenomes</taxon>
        <taxon>ecological metagenomes</taxon>
    </lineage>
</organism>
<accession>A0A6J6C6C0</accession>
<reference evidence="1" key="1">
    <citation type="submission" date="2020-05" db="EMBL/GenBank/DDBJ databases">
        <authorList>
            <person name="Chiriac C."/>
            <person name="Salcher M."/>
            <person name="Ghai R."/>
            <person name="Kavagutti S V."/>
        </authorList>
    </citation>
    <scope>NUCLEOTIDE SEQUENCE</scope>
</reference>
<dbReference type="EMBL" id="CAEZSH010000149">
    <property type="protein sequence ID" value="CAB4546083.1"/>
    <property type="molecule type" value="Genomic_DNA"/>
</dbReference>
<protein>
    <submittedName>
        <fullName evidence="1">Unannotated protein</fullName>
    </submittedName>
</protein>
<gene>
    <name evidence="1" type="ORF">UFOPK1410_00975</name>
</gene>
<dbReference type="Gene3D" id="2.60.40.230">
    <property type="entry name" value="Neocarzinostatin-like"/>
    <property type="match status" value="1"/>
</dbReference>
<proteinExistence type="predicted"/>
<sequence>MKKILIVAITALFALSSNSSATAAEIKISPQFKVSKKNPIIKIKASDLPENNGIYISQCMAPKVAKTAPTACNPSKASKLWVSDRAEDQAMGAKASTSKLAIKVDKYFKDGDCVHTTCVIYVTNDHNAPEDRSSDKAIKFKFDGFLPF</sequence>
<dbReference type="AlphaFoldDB" id="A0A6J6C6C0"/>
<dbReference type="InterPro" id="IPR027273">
    <property type="entry name" value="Neocarzinostatin-like"/>
</dbReference>
<dbReference type="SUPFAM" id="SSF49319">
    <property type="entry name" value="Actinoxanthin-like"/>
    <property type="match status" value="1"/>
</dbReference>